<dbReference type="EMBL" id="AP031322">
    <property type="protein sequence ID" value="BFH72215.1"/>
    <property type="molecule type" value="Genomic_DNA"/>
</dbReference>
<organism evidence="1">
    <name type="scientific">Sulfurisphaera javensis</name>
    <dbReference type="NCBI Taxonomy" id="2049879"/>
    <lineage>
        <taxon>Archaea</taxon>
        <taxon>Thermoproteota</taxon>
        <taxon>Thermoprotei</taxon>
        <taxon>Sulfolobales</taxon>
        <taxon>Sulfolobaceae</taxon>
        <taxon>Sulfurisphaera</taxon>
    </lineage>
</organism>
<name>A0AAT9GNG0_9CREN</name>
<keyword evidence="1" id="KW-0378">Hydrolase</keyword>
<dbReference type="GO" id="GO:0016787">
    <property type="term" value="F:hydrolase activity"/>
    <property type="evidence" value="ECO:0007669"/>
    <property type="project" value="UniProtKB-KW"/>
</dbReference>
<dbReference type="InterPro" id="IPR050583">
    <property type="entry name" value="Mycobacterial_A85_antigen"/>
</dbReference>
<protein>
    <submittedName>
        <fullName evidence="1">Alpha/beta hydrolase-fold protein</fullName>
    </submittedName>
</protein>
<sequence>MKYEIIKIESDALKDNYLGDPYNREVLVYTPDEIGEPMPLFIELAGINWSGNVNNRFHQIMKNILDKKGIKAIFANPNFRTKYNLNQYINSPAVGNYEDFIIKELIPTLKEKYNADKVVLFGKSSGGFGAYTLAVRHPDVIQAFADHFGDSCFYFMYSQDFIFTIKRLHGKSVEEMLNELFSKDSLTDDDMRIFNVFGSAAFYSYNLNSKTGFDLPFDVETGELIDDIWNKWLSYDPVRNVEKFKDSLKKLKAIYLDVGNEDEFNLFIGMRSLHKKLSKLGIDHYYEEFKGGHFGNSNRYCKSIPYIYSKLREEK</sequence>
<dbReference type="InterPro" id="IPR000801">
    <property type="entry name" value="Esterase-like"/>
</dbReference>
<dbReference type="AlphaFoldDB" id="A0AAT9GNG0"/>
<dbReference type="Pfam" id="PF00756">
    <property type="entry name" value="Esterase"/>
    <property type="match status" value="1"/>
</dbReference>
<dbReference type="InterPro" id="IPR029058">
    <property type="entry name" value="AB_hydrolase_fold"/>
</dbReference>
<dbReference type="Gene3D" id="3.40.50.1820">
    <property type="entry name" value="alpha/beta hydrolase"/>
    <property type="match status" value="1"/>
</dbReference>
<dbReference type="SUPFAM" id="SSF53474">
    <property type="entry name" value="alpha/beta-Hydrolases"/>
    <property type="match status" value="1"/>
</dbReference>
<reference evidence="1" key="1">
    <citation type="submission" date="2024-03" db="EMBL/GenBank/DDBJ databases">
        <title>Complete genome sequence of Sulfurisphaera javensis strain KD-1.</title>
        <authorList>
            <person name="Sakai H."/>
            <person name="Nur N."/>
            <person name="Suwanto A."/>
            <person name="Kurosawa N."/>
        </authorList>
    </citation>
    <scope>NUCLEOTIDE SEQUENCE</scope>
    <source>
        <strain evidence="1">KD-1</strain>
    </source>
</reference>
<gene>
    <name evidence="1" type="ORF">SJAV_01590</name>
</gene>
<accession>A0AAT9GNG0</accession>
<evidence type="ECO:0000313" key="1">
    <source>
        <dbReference type="EMBL" id="BFH72215.1"/>
    </source>
</evidence>
<dbReference type="GeneID" id="92353093"/>
<dbReference type="RefSeq" id="WP_369610458.1">
    <property type="nucleotide sequence ID" value="NZ_AP031322.1"/>
</dbReference>
<dbReference type="KEGG" id="sjv:SJAV_01590"/>
<dbReference type="PANTHER" id="PTHR48098">
    <property type="entry name" value="ENTEROCHELIN ESTERASE-RELATED"/>
    <property type="match status" value="1"/>
</dbReference>
<dbReference type="PANTHER" id="PTHR48098:SF3">
    <property type="entry name" value="IRON(III) ENTEROBACTIN ESTERASE"/>
    <property type="match status" value="1"/>
</dbReference>
<proteinExistence type="predicted"/>